<evidence type="ECO:0000256" key="8">
    <source>
        <dbReference type="ARBA" id="ARBA00022989"/>
    </source>
</evidence>
<evidence type="ECO:0000256" key="7">
    <source>
        <dbReference type="ARBA" id="ARBA00022847"/>
    </source>
</evidence>
<feature type="transmembrane region" description="Helical" evidence="11">
    <location>
        <begin position="338"/>
        <end position="355"/>
    </location>
</feature>
<accession>A0A316EP98</accession>
<feature type="region of interest" description="Disordered" evidence="12">
    <location>
        <begin position="444"/>
        <end position="466"/>
    </location>
</feature>
<keyword evidence="8 11" id="KW-1133">Transmembrane helix</keyword>
<dbReference type="Proteomes" id="UP000245754">
    <property type="component" value="Unassembled WGS sequence"/>
</dbReference>
<dbReference type="PROSITE" id="PS00714">
    <property type="entry name" value="NA_DICARBOXYL_SYMP_2"/>
    <property type="match status" value="1"/>
</dbReference>
<feature type="transmembrane region" description="Helical" evidence="11">
    <location>
        <begin position="166"/>
        <end position="184"/>
    </location>
</feature>
<feature type="transmembrane region" description="Helical" evidence="11">
    <location>
        <begin position="305"/>
        <end position="332"/>
    </location>
</feature>
<reference evidence="13 14" key="1">
    <citation type="submission" date="2018-05" db="EMBL/GenBank/DDBJ databases">
        <title>Genomic Encyclopedia of Type Strains, Phase IV (KMG-V): Genome sequencing to study the core and pangenomes of soil and plant-associated prokaryotes.</title>
        <authorList>
            <person name="Whitman W."/>
        </authorList>
    </citation>
    <scope>NUCLEOTIDE SEQUENCE [LARGE SCALE GENOMIC DNA]</scope>
    <source>
        <strain evidence="13 14">SLV-132</strain>
    </source>
</reference>
<evidence type="ECO:0000256" key="11">
    <source>
        <dbReference type="HAMAP-Rule" id="MF_01300"/>
    </source>
</evidence>
<dbReference type="InterPro" id="IPR023954">
    <property type="entry name" value="C4_dicarb_transport"/>
</dbReference>
<dbReference type="PRINTS" id="PR00173">
    <property type="entry name" value="EDTRNSPORT"/>
</dbReference>
<feature type="transmembrane region" description="Helical" evidence="11">
    <location>
        <begin position="235"/>
        <end position="258"/>
    </location>
</feature>
<comment type="similarity">
    <text evidence="2 11">Belongs to the dicarboxylate/amino acid:cation symporter (DAACS) (TC 2.A.23) family.</text>
</comment>
<dbReference type="AlphaFoldDB" id="A0A316EP98"/>
<evidence type="ECO:0000313" key="13">
    <source>
        <dbReference type="EMBL" id="PWK31936.1"/>
    </source>
</evidence>
<gene>
    <name evidence="11" type="primary">dctA</name>
    <name evidence="13" type="ORF">C7419_10877</name>
</gene>
<dbReference type="InterPro" id="IPR018107">
    <property type="entry name" value="Na-dicarboxylate_symporter_CS"/>
</dbReference>
<dbReference type="Gene3D" id="1.10.3860.10">
    <property type="entry name" value="Sodium:dicarboxylate symporter"/>
    <property type="match status" value="1"/>
</dbReference>
<organism evidence="13 14">
    <name type="scientific">Cupriavidus plantarum</name>
    <dbReference type="NCBI Taxonomy" id="942865"/>
    <lineage>
        <taxon>Bacteria</taxon>
        <taxon>Pseudomonadati</taxon>
        <taxon>Pseudomonadota</taxon>
        <taxon>Betaproteobacteria</taxon>
        <taxon>Burkholderiales</taxon>
        <taxon>Burkholderiaceae</taxon>
        <taxon>Cupriavidus</taxon>
    </lineage>
</organism>
<evidence type="ECO:0000256" key="4">
    <source>
        <dbReference type="ARBA" id="ARBA00022475"/>
    </source>
</evidence>
<dbReference type="RefSeq" id="WP_109585299.1">
    <property type="nucleotide sequence ID" value="NZ_CAJPUX010000006.1"/>
</dbReference>
<keyword evidence="14" id="KW-1185">Reference proteome</keyword>
<protein>
    <recommendedName>
        <fullName evidence="11">C4-dicarboxylate transport protein</fullName>
    </recommendedName>
</protein>
<evidence type="ECO:0000313" key="14">
    <source>
        <dbReference type="Proteomes" id="UP000245754"/>
    </source>
</evidence>
<keyword evidence="7 11" id="KW-0769">Symport</keyword>
<sequence length="466" mass="48244">MQHAVPSQRAPARLHTRFTRSLFGQVLIALVIGTVLGLLAPEFAAKLKPLGDAFIKLIKMLIGPIVFCVVVAGICGAGELKKVGRVGVKAVIYFEIVTTIALALGVVLAYVFQPGAGMNVNPQSLDASAMAAYVEGAEKVKSAGTVEFLLKLIPNTVMGAFASGDVLQVLLISVLFGCALSLVGEPGKPLVGLIDTFSQTLFRMMGFIIKLAPLGVLGAVAFTVGKYGIGSLKQLGFLVVLFYGAVIVFVLAVLGGILRACGFSVFKLIRYLRAELLVVLGTASSDSVLPQVMRKLEFMGIRKSVVGLVIPTGYSFNLDAFSIYLTLAAVFIAQATNTPLAIGDLLGILAVALVTSKGAHGIPGSAIVILAATLSAHPAIPAIGLVLVLSVDWFIGIARALGNLIGNCVATVVVASWEKDIDRDRAHAVLNGTISAGELDEGLPPPVAGGLETPASAPLPGSVAGR</sequence>
<dbReference type="GO" id="GO:0015366">
    <property type="term" value="F:malate:proton symporter activity"/>
    <property type="evidence" value="ECO:0007669"/>
    <property type="project" value="TreeGrafter"/>
</dbReference>
<feature type="transmembrane region" description="Helical" evidence="11">
    <location>
        <begin position="367"/>
        <end position="387"/>
    </location>
</feature>
<feature type="transmembrane region" description="Helical" evidence="11">
    <location>
        <begin position="205"/>
        <end position="229"/>
    </location>
</feature>
<name>A0A316EP98_9BURK</name>
<dbReference type="InterPro" id="IPR036458">
    <property type="entry name" value="Na:dicarbo_symporter_sf"/>
</dbReference>
<evidence type="ECO:0000256" key="5">
    <source>
        <dbReference type="ARBA" id="ARBA00022519"/>
    </source>
</evidence>
<dbReference type="PROSITE" id="PS00713">
    <property type="entry name" value="NA_DICARBOXYL_SYMP_1"/>
    <property type="match status" value="1"/>
</dbReference>
<dbReference type="HAMAP" id="MF_01300">
    <property type="entry name" value="C4_dicarb_transport"/>
    <property type="match status" value="1"/>
</dbReference>
<evidence type="ECO:0000256" key="1">
    <source>
        <dbReference type="ARBA" id="ARBA00004651"/>
    </source>
</evidence>
<feature type="transmembrane region" description="Helical" evidence="11">
    <location>
        <begin position="90"/>
        <end position="112"/>
    </location>
</feature>
<comment type="subcellular location">
    <subcellularLocation>
        <location evidence="1 11">Cell membrane</location>
        <topology evidence="1 11">Multi-pass membrane protein</topology>
    </subcellularLocation>
</comment>
<keyword evidence="6 11" id="KW-0812">Transmembrane</keyword>
<feature type="transmembrane region" description="Helical" evidence="11">
    <location>
        <begin position="21"/>
        <end position="40"/>
    </location>
</feature>
<evidence type="ECO:0000256" key="10">
    <source>
        <dbReference type="ARBA" id="ARBA00053346"/>
    </source>
</evidence>
<dbReference type="GO" id="GO:0005886">
    <property type="term" value="C:plasma membrane"/>
    <property type="evidence" value="ECO:0007669"/>
    <property type="project" value="UniProtKB-SubCell"/>
</dbReference>
<dbReference type="SUPFAM" id="SSF118215">
    <property type="entry name" value="Proton glutamate symport protein"/>
    <property type="match status" value="1"/>
</dbReference>
<evidence type="ECO:0000256" key="3">
    <source>
        <dbReference type="ARBA" id="ARBA00022448"/>
    </source>
</evidence>
<dbReference type="FunFam" id="1.10.3860.10:FF:000001">
    <property type="entry name" value="C4-dicarboxylate transport protein"/>
    <property type="match status" value="1"/>
</dbReference>
<comment type="function">
    <text evidence="11">Responsible for the transport of dicarboxylates such as succinate, fumarate, and malate across the membrane.</text>
</comment>
<dbReference type="GO" id="GO:0015141">
    <property type="term" value="F:succinate transmembrane transporter activity"/>
    <property type="evidence" value="ECO:0007669"/>
    <property type="project" value="TreeGrafter"/>
</dbReference>
<dbReference type="GO" id="GO:0070778">
    <property type="term" value="P:L-aspartate transmembrane transport"/>
    <property type="evidence" value="ECO:0007669"/>
    <property type="project" value="TreeGrafter"/>
</dbReference>
<keyword evidence="4 11" id="KW-1003">Cell membrane</keyword>
<evidence type="ECO:0000256" key="2">
    <source>
        <dbReference type="ARBA" id="ARBA00006148"/>
    </source>
</evidence>
<comment type="caution">
    <text evidence="13">The sequence shown here is derived from an EMBL/GenBank/DDBJ whole genome shotgun (WGS) entry which is preliminary data.</text>
</comment>
<proteinExistence type="inferred from homology"/>
<comment type="function">
    <text evidence="10">Responsible for the transport of dicarboxylates such as succinate, fumarate, and malate from the periplasm across the membrane.</text>
</comment>
<feature type="transmembrane region" description="Helical" evidence="11">
    <location>
        <begin position="393"/>
        <end position="417"/>
    </location>
</feature>
<dbReference type="EMBL" id="QGGT01000008">
    <property type="protein sequence ID" value="PWK31936.1"/>
    <property type="molecule type" value="Genomic_DNA"/>
</dbReference>
<dbReference type="NCBIfam" id="NF002461">
    <property type="entry name" value="PRK01663.1"/>
    <property type="match status" value="1"/>
</dbReference>
<dbReference type="NCBIfam" id="NF009587">
    <property type="entry name" value="PRK13027.1"/>
    <property type="match status" value="1"/>
</dbReference>
<dbReference type="GO" id="GO:0015138">
    <property type="term" value="F:fumarate transmembrane transporter activity"/>
    <property type="evidence" value="ECO:0007669"/>
    <property type="project" value="TreeGrafter"/>
</dbReference>
<evidence type="ECO:0000256" key="12">
    <source>
        <dbReference type="SAM" id="MobiDB-lite"/>
    </source>
</evidence>
<feature type="transmembrane region" description="Helical" evidence="11">
    <location>
        <begin position="60"/>
        <end position="78"/>
    </location>
</feature>
<dbReference type="PANTHER" id="PTHR42865:SF1">
    <property type="entry name" value="AEROBIC C4-DICARBOXYLATE TRANSPORT PROTEIN"/>
    <property type="match status" value="1"/>
</dbReference>
<evidence type="ECO:0000256" key="6">
    <source>
        <dbReference type="ARBA" id="ARBA00022692"/>
    </source>
</evidence>
<keyword evidence="9 11" id="KW-0472">Membrane</keyword>
<keyword evidence="5" id="KW-0997">Cell inner membrane</keyword>
<dbReference type="PANTHER" id="PTHR42865">
    <property type="entry name" value="PROTON/GLUTAMATE-ASPARTATE SYMPORTER"/>
    <property type="match status" value="1"/>
</dbReference>
<keyword evidence="3 11" id="KW-0813">Transport</keyword>
<evidence type="ECO:0000256" key="9">
    <source>
        <dbReference type="ARBA" id="ARBA00023136"/>
    </source>
</evidence>
<dbReference type="Pfam" id="PF00375">
    <property type="entry name" value="SDF"/>
    <property type="match status" value="1"/>
</dbReference>
<dbReference type="InterPro" id="IPR001991">
    <property type="entry name" value="Na-dicarboxylate_symporter"/>
</dbReference>
<dbReference type="GeneID" id="98343247"/>